<dbReference type="EnsemblMetazoa" id="AALFPA23_012680.R18248">
    <property type="protein sequence ID" value="AALFPA23_012680.P18248"/>
    <property type="gene ID" value="AALFPA23_012680"/>
</dbReference>
<dbReference type="RefSeq" id="XP_062715963.1">
    <property type="nucleotide sequence ID" value="XM_062859979.1"/>
</dbReference>
<dbReference type="Proteomes" id="UP000069940">
    <property type="component" value="Unassembled WGS sequence"/>
</dbReference>
<proteinExistence type="predicted"/>
<evidence type="ECO:0000313" key="2">
    <source>
        <dbReference type="Proteomes" id="UP000069940"/>
    </source>
</evidence>
<dbReference type="GeneID" id="134291783"/>
<keyword evidence="2" id="KW-1185">Reference proteome</keyword>
<protein>
    <recommendedName>
        <fullName evidence="3">Retrotransposon gag domain-containing protein</fullName>
    </recommendedName>
</protein>
<evidence type="ECO:0000313" key="1">
    <source>
        <dbReference type="EnsemblMetazoa" id="AALFPA23_012680.P18248"/>
    </source>
</evidence>
<evidence type="ECO:0008006" key="3">
    <source>
        <dbReference type="Google" id="ProtNLM"/>
    </source>
</evidence>
<accession>A0ABM1YW99</accession>
<reference evidence="1" key="2">
    <citation type="submission" date="2025-05" db="UniProtKB">
        <authorList>
            <consortium name="EnsemblMetazoa"/>
        </authorList>
    </citation>
    <scope>IDENTIFICATION</scope>
    <source>
        <strain evidence="1">Foshan</strain>
    </source>
</reference>
<sequence length="305" mass="36315">MATNTMDEIGNNSGANNARFEFPINFAIQCIPEFHGSACELDAFIYQINCFLKPIKRITDARERKNAETVLIQIALSKLKGPAALKFKNILANTWDKVKDNLQKEFGISLQLEELFNKIETLEQGKCESFKNYKDRVLQLKRNIDEFEKDYIKDPTIESYAQRHLRIHFLAGLEDINLKIFAKTKKEDSLEDLVDYLQEECIDVEQQERIEQRLRDSHTAEFYRQQNEKQKFSNPQCIDHNFHYDKSRFNQSEIGYEKDFNNYRYLGQQEIYRGDYQMPYWTNRNFDERNMGIQNNNICYDERKN</sequence>
<reference evidence="2" key="1">
    <citation type="journal article" date="2015" name="Proc. Natl. Acad. Sci. U.S.A.">
        <title>Genome sequence of the Asian Tiger mosquito, Aedes albopictus, reveals insights into its biology, genetics, and evolution.</title>
        <authorList>
            <person name="Chen X.G."/>
            <person name="Jiang X."/>
            <person name="Gu J."/>
            <person name="Xu M."/>
            <person name="Wu Y."/>
            <person name="Deng Y."/>
            <person name="Zhang C."/>
            <person name="Bonizzoni M."/>
            <person name="Dermauw W."/>
            <person name="Vontas J."/>
            <person name="Armbruster P."/>
            <person name="Huang X."/>
            <person name="Yang Y."/>
            <person name="Zhang H."/>
            <person name="He W."/>
            <person name="Peng H."/>
            <person name="Liu Y."/>
            <person name="Wu K."/>
            <person name="Chen J."/>
            <person name="Lirakis M."/>
            <person name="Topalis P."/>
            <person name="Van Leeuwen T."/>
            <person name="Hall A.B."/>
            <person name="Jiang X."/>
            <person name="Thorpe C."/>
            <person name="Mueller R.L."/>
            <person name="Sun C."/>
            <person name="Waterhouse R.M."/>
            <person name="Yan G."/>
            <person name="Tu Z.J."/>
            <person name="Fang X."/>
            <person name="James A.A."/>
        </authorList>
    </citation>
    <scope>NUCLEOTIDE SEQUENCE [LARGE SCALE GENOMIC DNA]</scope>
    <source>
        <strain evidence="2">Foshan</strain>
    </source>
</reference>
<organism evidence="1 2">
    <name type="scientific">Aedes albopictus</name>
    <name type="common">Asian tiger mosquito</name>
    <name type="synonym">Stegomyia albopicta</name>
    <dbReference type="NCBI Taxonomy" id="7160"/>
    <lineage>
        <taxon>Eukaryota</taxon>
        <taxon>Metazoa</taxon>
        <taxon>Ecdysozoa</taxon>
        <taxon>Arthropoda</taxon>
        <taxon>Hexapoda</taxon>
        <taxon>Insecta</taxon>
        <taxon>Pterygota</taxon>
        <taxon>Neoptera</taxon>
        <taxon>Endopterygota</taxon>
        <taxon>Diptera</taxon>
        <taxon>Nematocera</taxon>
        <taxon>Culicoidea</taxon>
        <taxon>Culicidae</taxon>
        <taxon>Culicinae</taxon>
        <taxon>Aedini</taxon>
        <taxon>Aedes</taxon>
        <taxon>Stegomyia</taxon>
    </lineage>
</organism>
<name>A0ABM1YW99_AEDAL</name>